<keyword evidence="3" id="KW-1185">Reference proteome</keyword>
<keyword evidence="1" id="KW-0175">Coiled coil</keyword>
<name>A2ECY8_TRIV3</name>
<gene>
    <name evidence="2" type="ORF">TVAG_125990</name>
</gene>
<accession>A2ECY8</accession>
<evidence type="ECO:0000313" key="3">
    <source>
        <dbReference type="Proteomes" id="UP000001542"/>
    </source>
</evidence>
<dbReference type="KEGG" id="tva:4767360"/>
<dbReference type="SMR" id="A2ECY8"/>
<organism evidence="2 3">
    <name type="scientific">Trichomonas vaginalis (strain ATCC PRA-98 / G3)</name>
    <dbReference type="NCBI Taxonomy" id="412133"/>
    <lineage>
        <taxon>Eukaryota</taxon>
        <taxon>Metamonada</taxon>
        <taxon>Parabasalia</taxon>
        <taxon>Trichomonadida</taxon>
        <taxon>Trichomonadidae</taxon>
        <taxon>Trichomonas</taxon>
    </lineage>
</organism>
<dbReference type="VEuPathDB" id="TrichDB:TVAG_125990"/>
<evidence type="ECO:0000256" key="1">
    <source>
        <dbReference type="SAM" id="Coils"/>
    </source>
</evidence>
<reference evidence="2" key="2">
    <citation type="journal article" date="2007" name="Science">
        <title>Draft genome sequence of the sexually transmitted pathogen Trichomonas vaginalis.</title>
        <authorList>
            <person name="Carlton J.M."/>
            <person name="Hirt R.P."/>
            <person name="Silva J.C."/>
            <person name="Delcher A.L."/>
            <person name="Schatz M."/>
            <person name="Zhao Q."/>
            <person name="Wortman J.R."/>
            <person name="Bidwell S.L."/>
            <person name="Alsmark U.C.M."/>
            <person name="Besteiro S."/>
            <person name="Sicheritz-Ponten T."/>
            <person name="Noel C.J."/>
            <person name="Dacks J.B."/>
            <person name="Foster P.G."/>
            <person name="Simillion C."/>
            <person name="Van de Peer Y."/>
            <person name="Miranda-Saavedra D."/>
            <person name="Barton G.J."/>
            <person name="Westrop G.D."/>
            <person name="Mueller S."/>
            <person name="Dessi D."/>
            <person name="Fiori P.L."/>
            <person name="Ren Q."/>
            <person name="Paulsen I."/>
            <person name="Zhang H."/>
            <person name="Bastida-Corcuera F.D."/>
            <person name="Simoes-Barbosa A."/>
            <person name="Brown M.T."/>
            <person name="Hayes R.D."/>
            <person name="Mukherjee M."/>
            <person name="Okumura C.Y."/>
            <person name="Schneider R."/>
            <person name="Smith A.J."/>
            <person name="Vanacova S."/>
            <person name="Villalvazo M."/>
            <person name="Haas B.J."/>
            <person name="Pertea M."/>
            <person name="Feldblyum T.V."/>
            <person name="Utterback T.R."/>
            <person name="Shu C.L."/>
            <person name="Osoegawa K."/>
            <person name="de Jong P.J."/>
            <person name="Hrdy I."/>
            <person name="Horvathova L."/>
            <person name="Zubacova Z."/>
            <person name="Dolezal P."/>
            <person name="Malik S.B."/>
            <person name="Logsdon J.M. Jr."/>
            <person name="Henze K."/>
            <person name="Gupta A."/>
            <person name="Wang C.C."/>
            <person name="Dunne R.L."/>
            <person name="Upcroft J.A."/>
            <person name="Upcroft P."/>
            <person name="White O."/>
            <person name="Salzberg S.L."/>
            <person name="Tang P."/>
            <person name="Chiu C.-H."/>
            <person name="Lee Y.-S."/>
            <person name="Embley T.M."/>
            <person name="Coombs G.H."/>
            <person name="Mottram J.C."/>
            <person name="Tachezy J."/>
            <person name="Fraser-Liggett C.M."/>
            <person name="Johnson P.J."/>
        </authorList>
    </citation>
    <scope>NUCLEOTIDE SEQUENCE [LARGE SCALE GENOMIC DNA]</scope>
    <source>
        <strain evidence="2">G3</strain>
    </source>
</reference>
<feature type="coiled-coil region" evidence="1">
    <location>
        <begin position="257"/>
        <end position="284"/>
    </location>
</feature>
<sequence>MTMITLPKLRPSISQVETLLSQPSPKPRQIENELNRISPKIIELTNLIDKLFSQIPSNISDEFEEMKTQIELAKKRGKYTDEREYIDSERLRTKGKFEISVALEKENIEKDVEFRLNQVIYDAQQKSLEIPENKDANRYNSMKQQIAQYILQINSKINNLELKMSGTTLNESKIPYWQIISDTEVKSIDVKNSISMFETFMNEIEDGLKRIQKLEALPVIESTESHEDVYMLPNLNPKLDNINSIIDEQSAEHDKMLFEVESKLMSYENRIKSLEDESSEILQSLSSIADKTAEQQKSLNSLDSLIEEITKSMHNNIQALQIKSTYDNFSTKIKSIESEIEDMSLKLKRVSLELPLISNDNST</sequence>
<dbReference type="Proteomes" id="UP000001542">
    <property type="component" value="Unassembled WGS sequence"/>
</dbReference>
<dbReference type="VEuPathDB" id="TrichDB:TVAGG3_0860900"/>
<protein>
    <submittedName>
        <fullName evidence="2">Uncharacterized protein</fullName>
    </submittedName>
</protein>
<dbReference type="RefSeq" id="XP_001321662.1">
    <property type="nucleotide sequence ID" value="XM_001321627.1"/>
</dbReference>
<dbReference type="EMBL" id="DS113357">
    <property type="protein sequence ID" value="EAY09439.1"/>
    <property type="molecule type" value="Genomic_DNA"/>
</dbReference>
<evidence type="ECO:0000313" key="2">
    <source>
        <dbReference type="EMBL" id="EAY09439.1"/>
    </source>
</evidence>
<proteinExistence type="predicted"/>
<dbReference type="InParanoid" id="A2ECY8"/>
<reference evidence="2" key="1">
    <citation type="submission" date="2006-10" db="EMBL/GenBank/DDBJ databases">
        <authorList>
            <person name="Amadeo P."/>
            <person name="Zhao Q."/>
            <person name="Wortman J."/>
            <person name="Fraser-Liggett C."/>
            <person name="Carlton J."/>
        </authorList>
    </citation>
    <scope>NUCLEOTIDE SEQUENCE</scope>
    <source>
        <strain evidence="2">G3</strain>
    </source>
</reference>
<feature type="coiled-coil region" evidence="1">
    <location>
        <begin position="326"/>
        <end position="353"/>
    </location>
</feature>
<dbReference type="AlphaFoldDB" id="A2ECY8"/>